<dbReference type="InterPro" id="IPR027417">
    <property type="entry name" value="P-loop_NTPase"/>
</dbReference>
<dbReference type="Gene3D" id="1.10.8.80">
    <property type="entry name" value="Magnesium chelatase subunit I, C-Terminal domain"/>
    <property type="match status" value="1"/>
</dbReference>
<dbReference type="RefSeq" id="WP_227178434.1">
    <property type="nucleotide sequence ID" value="NZ_JAJBZT010000002.1"/>
</dbReference>
<name>A0ABS8D308_9NEIS</name>
<feature type="domain" description="AAA+ ATPase" evidence="1">
    <location>
        <begin position="49"/>
        <end position="190"/>
    </location>
</feature>
<organism evidence="2 3">
    <name type="scientific">Leeia speluncae</name>
    <dbReference type="NCBI Taxonomy" id="2884804"/>
    <lineage>
        <taxon>Bacteria</taxon>
        <taxon>Pseudomonadati</taxon>
        <taxon>Pseudomonadota</taxon>
        <taxon>Betaproteobacteria</taxon>
        <taxon>Neisseriales</taxon>
        <taxon>Leeiaceae</taxon>
        <taxon>Leeia</taxon>
    </lineage>
</organism>
<gene>
    <name evidence="2" type="ORF">LIN78_03275</name>
</gene>
<reference evidence="2" key="1">
    <citation type="submission" date="2021-10" db="EMBL/GenBank/DDBJ databases">
        <title>The complete genome sequence of Leeia sp. TBRC 13508.</title>
        <authorList>
            <person name="Charoenyingcharoen P."/>
            <person name="Yukphan P."/>
        </authorList>
    </citation>
    <scope>NUCLEOTIDE SEQUENCE</scope>
    <source>
        <strain evidence="2">TBRC 13508</strain>
    </source>
</reference>
<sequence>MNTPANTNDTSSDKLTQAKQIVDAMKSQIGQAVIGQETIIEETLICLLAGGHVLLEGVPGLGKTLLVKALAKTFQGDFRRIQFTPDLMPADVTGHTLFDPATSQFTTRKGPIFTNLLLADEINRAPAKTQSALLEVMQEQQVTIEGQTHALSAPFMVLATQNPLEQEGTYPLPEAQLDRFLLKVIIDYPTEAEEIKLLAQVTKSAANSQLETASVASVIPAKAIQSLQQLTASLTVDEKVVEYATRIIRATRNHPGISVGAGPRGGIALIRCAKAAALLAGRDFVLPDDIKHIALPALRHRIALTPELEIEGQTNDSVLIALLGQIAAPRL</sequence>
<dbReference type="PIRSF" id="PIRSF002849">
    <property type="entry name" value="AAA_ATPase_chaperone_MoxR_prd"/>
    <property type="match status" value="1"/>
</dbReference>
<keyword evidence="3" id="KW-1185">Reference proteome</keyword>
<dbReference type="Proteomes" id="UP001165395">
    <property type="component" value="Unassembled WGS sequence"/>
</dbReference>
<evidence type="ECO:0000259" key="1">
    <source>
        <dbReference type="SMART" id="SM00382"/>
    </source>
</evidence>
<protein>
    <submittedName>
        <fullName evidence="2">MoxR family ATPase</fullName>
    </submittedName>
</protein>
<dbReference type="InterPro" id="IPR003593">
    <property type="entry name" value="AAA+_ATPase"/>
</dbReference>
<dbReference type="PANTHER" id="PTHR42759">
    <property type="entry name" value="MOXR FAMILY PROTEIN"/>
    <property type="match status" value="1"/>
</dbReference>
<comment type="caution">
    <text evidence="2">The sequence shown here is derived from an EMBL/GenBank/DDBJ whole genome shotgun (WGS) entry which is preliminary data.</text>
</comment>
<dbReference type="Pfam" id="PF07726">
    <property type="entry name" value="AAA_3"/>
    <property type="match status" value="1"/>
</dbReference>
<dbReference type="SUPFAM" id="SSF52540">
    <property type="entry name" value="P-loop containing nucleoside triphosphate hydrolases"/>
    <property type="match status" value="1"/>
</dbReference>
<dbReference type="PANTHER" id="PTHR42759:SF1">
    <property type="entry name" value="MAGNESIUM-CHELATASE SUBUNIT CHLD"/>
    <property type="match status" value="1"/>
</dbReference>
<dbReference type="InterPro" id="IPR050764">
    <property type="entry name" value="CbbQ/NirQ/NorQ/GpvN"/>
</dbReference>
<evidence type="ECO:0000313" key="2">
    <source>
        <dbReference type="EMBL" id="MCB6182571.1"/>
    </source>
</evidence>
<proteinExistence type="predicted"/>
<dbReference type="Gene3D" id="3.40.50.300">
    <property type="entry name" value="P-loop containing nucleotide triphosphate hydrolases"/>
    <property type="match status" value="1"/>
</dbReference>
<dbReference type="SMART" id="SM00382">
    <property type="entry name" value="AAA"/>
    <property type="match status" value="1"/>
</dbReference>
<dbReference type="InterPro" id="IPR011703">
    <property type="entry name" value="ATPase_AAA-3"/>
</dbReference>
<accession>A0ABS8D308</accession>
<dbReference type="Pfam" id="PF17863">
    <property type="entry name" value="AAA_lid_2"/>
    <property type="match status" value="1"/>
</dbReference>
<dbReference type="EMBL" id="JAJBZT010000002">
    <property type="protein sequence ID" value="MCB6182571.1"/>
    <property type="molecule type" value="Genomic_DNA"/>
</dbReference>
<evidence type="ECO:0000313" key="3">
    <source>
        <dbReference type="Proteomes" id="UP001165395"/>
    </source>
</evidence>
<dbReference type="InterPro" id="IPR041628">
    <property type="entry name" value="ChlI/MoxR_AAA_lid"/>
</dbReference>